<dbReference type="SUPFAM" id="SSF75217">
    <property type="entry name" value="alpha/beta knot"/>
    <property type="match status" value="1"/>
</dbReference>
<comment type="function">
    <text evidence="8 10">Specifically methylates the N3 position of the uracil ring of uridine 1498 (m3U1498) in 16S rRNA. Acts on the fully assembled 30S ribosomal subunit.</text>
</comment>
<comment type="similarity">
    <text evidence="2 10">Belongs to the RNA methyltransferase RsmE family.</text>
</comment>
<keyword evidence="3 10" id="KW-0963">Cytoplasm</keyword>
<evidence type="ECO:0000256" key="4">
    <source>
        <dbReference type="ARBA" id="ARBA00022552"/>
    </source>
</evidence>
<dbReference type="GO" id="GO:0070042">
    <property type="term" value="F:rRNA (uridine-N3-)-methyltransferase activity"/>
    <property type="evidence" value="ECO:0007669"/>
    <property type="project" value="TreeGrafter"/>
</dbReference>
<dbReference type="CDD" id="cd18084">
    <property type="entry name" value="RsmE-like"/>
    <property type="match status" value="1"/>
</dbReference>
<dbReference type="Gene3D" id="3.40.1280.10">
    <property type="match status" value="1"/>
</dbReference>
<dbReference type="PANTHER" id="PTHR30027">
    <property type="entry name" value="RIBOSOMAL RNA SMALL SUBUNIT METHYLTRANSFERASE E"/>
    <property type="match status" value="1"/>
</dbReference>
<evidence type="ECO:0000256" key="9">
    <source>
        <dbReference type="ARBA" id="ARBA00047944"/>
    </source>
</evidence>
<dbReference type="InterPro" id="IPR046887">
    <property type="entry name" value="RsmE_PUA-like"/>
</dbReference>
<evidence type="ECO:0000256" key="7">
    <source>
        <dbReference type="ARBA" id="ARBA00022691"/>
    </source>
</evidence>
<dbReference type="InterPro" id="IPR006700">
    <property type="entry name" value="RsmE"/>
</dbReference>
<dbReference type="SUPFAM" id="SSF88697">
    <property type="entry name" value="PUA domain-like"/>
    <property type="match status" value="1"/>
</dbReference>
<dbReference type="AlphaFoldDB" id="A0A484HGF1"/>
<dbReference type="GO" id="GO:0005737">
    <property type="term" value="C:cytoplasm"/>
    <property type="evidence" value="ECO:0007669"/>
    <property type="project" value="UniProtKB-SubCell"/>
</dbReference>
<evidence type="ECO:0000256" key="3">
    <source>
        <dbReference type="ARBA" id="ARBA00022490"/>
    </source>
</evidence>
<keyword evidence="5 10" id="KW-0489">Methyltransferase</keyword>
<organism evidence="13">
    <name type="scientific">uncultured Desulfobacteraceae bacterium</name>
    <dbReference type="NCBI Taxonomy" id="218296"/>
    <lineage>
        <taxon>Bacteria</taxon>
        <taxon>Pseudomonadati</taxon>
        <taxon>Thermodesulfobacteriota</taxon>
        <taxon>Desulfobacteria</taxon>
        <taxon>Desulfobacterales</taxon>
        <taxon>Desulfobacteraceae</taxon>
        <taxon>environmental samples</taxon>
    </lineage>
</organism>
<feature type="domain" description="Ribosomal RNA small subunit methyltransferase E methyltransferase" evidence="11">
    <location>
        <begin position="73"/>
        <end position="241"/>
    </location>
</feature>
<gene>
    <name evidence="13" type="ORF">EPICR_10227</name>
</gene>
<feature type="domain" description="Ribosomal RNA small subunit methyltransferase E PUA-like" evidence="12">
    <location>
        <begin position="18"/>
        <end position="64"/>
    </location>
</feature>
<comment type="subcellular location">
    <subcellularLocation>
        <location evidence="1 10">Cytoplasm</location>
    </subcellularLocation>
</comment>
<evidence type="ECO:0000259" key="12">
    <source>
        <dbReference type="Pfam" id="PF20260"/>
    </source>
</evidence>
<dbReference type="InterPro" id="IPR029026">
    <property type="entry name" value="tRNA_m1G_MTases_N"/>
</dbReference>
<dbReference type="GO" id="GO:0070475">
    <property type="term" value="P:rRNA base methylation"/>
    <property type="evidence" value="ECO:0007669"/>
    <property type="project" value="TreeGrafter"/>
</dbReference>
<evidence type="ECO:0000259" key="11">
    <source>
        <dbReference type="Pfam" id="PF04452"/>
    </source>
</evidence>
<proteinExistence type="inferred from homology"/>
<reference evidence="13" key="1">
    <citation type="submission" date="2019-01" db="EMBL/GenBank/DDBJ databases">
        <authorList>
            <consortium name="Genoscope - CEA"/>
            <person name="William W."/>
        </authorList>
    </citation>
    <scope>NUCLEOTIDE SEQUENCE</scope>
    <source>
        <strain evidence="13">CR-1</strain>
    </source>
</reference>
<dbReference type="InterPro" id="IPR015947">
    <property type="entry name" value="PUA-like_sf"/>
</dbReference>
<evidence type="ECO:0000313" key="13">
    <source>
        <dbReference type="EMBL" id="VEN72728.1"/>
    </source>
</evidence>
<comment type="catalytic activity">
    <reaction evidence="9 10">
        <text>uridine(1498) in 16S rRNA + S-adenosyl-L-methionine = N(3)-methyluridine(1498) in 16S rRNA + S-adenosyl-L-homocysteine + H(+)</text>
        <dbReference type="Rhea" id="RHEA:42920"/>
        <dbReference type="Rhea" id="RHEA-COMP:10283"/>
        <dbReference type="Rhea" id="RHEA-COMP:10284"/>
        <dbReference type="ChEBI" id="CHEBI:15378"/>
        <dbReference type="ChEBI" id="CHEBI:57856"/>
        <dbReference type="ChEBI" id="CHEBI:59789"/>
        <dbReference type="ChEBI" id="CHEBI:65315"/>
        <dbReference type="ChEBI" id="CHEBI:74502"/>
        <dbReference type="EC" id="2.1.1.193"/>
    </reaction>
</comment>
<dbReference type="NCBIfam" id="TIGR00046">
    <property type="entry name" value="RsmE family RNA methyltransferase"/>
    <property type="match status" value="1"/>
</dbReference>
<accession>A0A484HGF1</accession>
<evidence type="ECO:0000256" key="1">
    <source>
        <dbReference type="ARBA" id="ARBA00004496"/>
    </source>
</evidence>
<name>A0A484HGF1_9BACT</name>
<keyword evidence="4 10" id="KW-0698">rRNA processing</keyword>
<dbReference type="PANTHER" id="PTHR30027:SF3">
    <property type="entry name" value="16S RRNA (URACIL(1498)-N(3))-METHYLTRANSFERASE"/>
    <property type="match status" value="1"/>
</dbReference>
<evidence type="ECO:0000256" key="10">
    <source>
        <dbReference type="PIRNR" id="PIRNR015601"/>
    </source>
</evidence>
<evidence type="ECO:0000256" key="6">
    <source>
        <dbReference type="ARBA" id="ARBA00022679"/>
    </source>
</evidence>
<evidence type="ECO:0000256" key="8">
    <source>
        <dbReference type="ARBA" id="ARBA00025699"/>
    </source>
</evidence>
<evidence type="ECO:0000256" key="2">
    <source>
        <dbReference type="ARBA" id="ARBA00005528"/>
    </source>
</evidence>
<protein>
    <recommendedName>
        <fullName evidence="10">Ribosomal RNA small subunit methyltransferase E</fullName>
        <ecNumber evidence="10">2.1.1.193</ecNumber>
    </recommendedName>
</protein>
<dbReference type="EMBL" id="CAACVI010000001">
    <property type="protein sequence ID" value="VEN72728.1"/>
    <property type="molecule type" value="Genomic_DNA"/>
</dbReference>
<evidence type="ECO:0000256" key="5">
    <source>
        <dbReference type="ARBA" id="ARBA00022603"/>
    </source>
</evidence>
<keyword evidence="7 10" id="KW-0949">S-adenosyl-L-methionine</keyword>
<dbReference type="InterPro" id="IPR029028">
    <property type="entry name" value="Alpha/beta_knot_MTases"/>
</dbReference>
<dbReference type="Pfam" id="PF20260">
    <property type="entry name" value="PUA_4"/>
    <property type="match status" value="1"/>
</dbReference>
<dbReference type="PIRSF" id="PIRSF015601">
    <property type="entry name" value="MTase_slr0722"/>
    <property type="match status" value="1"/>
</dbReference>
<keyword evidence="6 10" id="KW-0808">Transferase</keyword>
<dbReference type="Pfam" id="PF04452">
    <property type="entry name" value="Methyltrans_RNA"/>
    <property type="match status" value="1"/>
</dbReference>
<sequence>MRYFHLEKIPNAGSPAVVTGSEARHMSQSLRLKTGDVIGLYDGSGRKGRARIAGFSEGRVRVEITEVSVAPESFVQITAALGILKGKKMDRVIRSLAELGVFRAAPFFSRRSARVPVKGRMESKKERWEKIAREAMKQSRGGRMMEIGPPGDFQGALDAGRTCDLKLIFWEEEKTGLGQALEAAFPQAPPRPRTVMVMLGPEGGFEKDEADMARRKGFVPASLGPRILKAETAAIAACVLAQHLFGDMG</sequence>
<dbReference type="InterPro" id="IPR046886">
    <property type="entry name" value="RsmE_MTase_dom"/>
</dbReference>
<dbReference type="EC" id="2.1.1.193" evidence="10"/>